<dbReference type="EMBL" id="JACHXV010000001">
    <property type="protein sequence ID" value="MBB3172218.1"/>
    <property type="molecule type" value="Genomic_DNA"/>
</dbReference>
<dbReference type="RefSeq" id="WP_176623342.1">
    <property type="nucleotide sequence ID" value="NZ_JABXXQ010000103.1"/>
</dbReference>
<dbReference type="InterPro" id="IPR052022">
    <property type="entry name" value="26kDa_periplasmic_antigen"/>
</dbReference>
<keyword evidence="1" id="KW-0732">Signal</keyword>
<name>A0A839UPU7_9PROT</name>
<dbReference type="Proteomes" id="UP000565205">
    <property type="component" value="Unassembled WGS sequence"/>
</dbReference>
<comment type="caution">
    <text evidence="2">The sequence shown here is derived from an EMBL/GenBank/DDBJ whole genome shotgun (WGS) entry which is preliminary data.</text>
</comment>
<dbReference type="Proteomes" id="UP000557688">
    <property type="component" value="Unassembled WGS sequence"/>
</dbReference>
<evidence type="ECO:0000313" key="3">
    <source>
        <dbReference type="EMBL" id="NVN30090.1"/>
    </source>
</evidence>
<gene>
    <name evidence="2" type="ORF">FHR90_000024</name>
    <name evidence="3" type="ORF">HUK83_07045</name>
</gene>
<dbReference type="PANTHER" id="PTHR34387:SF1">
    <property type="entry name" value="PERIPLASMIC IMMUNOGENIC PROTEIN"/>
    <property type="match status" value="1"/>
</dbReference>
<feature type="signal peptide" evidence="1">
    <location>
        <begin position="1"/>
        <end position="19"/>
    </location>
</feature>
<accession>A0A839UPU7</accession>
<reference evidence="2 4" key="2">
    <citation type="submission" date="2020-08" db="EMBL/GenBank/DDBJ databases">
        <title>Genomic Encyclopedia of Type Strains, Phase III (KMG-III): the genomes of soil and plant-associated and newly described type strains.</title>
        <authorList>
            <person name="Whitman W."/>
        </authorList>
    </citation>
    <scope>NUCLEOTIDE SEQUENCE [LARGE SCALE GENOMIC DNA]</scope>
    <source>
        <strain evidence="2 4">CECT 8088</strain>
    </source>
</reference>
<dbReference type="AlphaFoldDB" id="A0A839UPU7"/>
<evidence type="ECO:0000256" key="1">
    <source>
        <dbReference type="SAM" id="SignalP"/>
    </source>
</evidence>
<proteinExistence type="predicted"/>
<evidence type="ECO:0000313" key="4">
    <source>
        <dbReference type="Proteomes" id="UP000557688"/>
    </source>
</evidence>
<sequence length="242" mass="24995">MTARTLLALSLIWAAPAMAQTSPPAHERSVSAEGGCTALVAPDRGRLTIWTQRTESSAGRASAEATAALATLRGRLDGLHLADAAIESNGVQIDKQPIDGPKGPTGFQYQARAGLQLDSSDIAGLGRAMDAVASADEIAPMAVYVSEGKRQQAIDACLPKATAEAKRHAEALLSGVGDRLGPTLRINGFEAHGGEAPASDLFGGGRPVLYARMAAPMAAKAEVSAGDRQIEVRSTVTFGILQ</sequence>
<keyword evidence="4" id="KW-1185">Reference proteome</keyword>
<dbReference type="GO" id="GO:0006974">
    <property type="term" value="P:DNA damage response"/>
    <property type="evidence" value="ECO:0007669"/>
    <property type="project" value="TreeGrafter"/>
</dbReference>
<dbReference type="Gene3D" id="3.30.70.2970">
    <property type="entry name" value="Protein of unknown function (DUF541), domain 2"/>
    <property type="match status" value="1"/>
</dbReference>
<evidence type="ECO:0000313" key="5">
    <source>
        <dbReference type="Proteomes" id="UP000565205"/>
    </source>
</evidence>
<dbReference type="EMBL" id="JABXXQ010000103">
    <property type="protein sequence ID" value="NVN30090.1"/>
    <property type="molecule type" value="Genomic_DNA"/>
</dbReference>
<dbReference type="PANTHER" id="PTHR34387">
    <property type="entry name" value="SLR1258 PROTEIN"/>
    <property type="match status" value="1"/>
</dbReference>
<feature type="chain" id="PRO_5036240715" evidence="1">
    <location>
        <begin position="20"/>
        <end position="242"/>
    </location>
</feature>
<dbReference type="Pfam" id="PF04402">
    <property type="entry name" value="SIMPL"/>
    <property type="match status" value="1"/>
</dbReference>
<dbReference type="Gene3D" id="3.30.110.170">
    <property type="entry name" value="Protein of unknown function (DUF541), domain 1"/>
    <property type="match status" value="1"/>
</dbReference>
<reference evidence="3 5" key="1">
    <citation type="submission" date="2020-06" db="EMBL/GenBank/DDBJ databases">
        <title>Description of novel acetic acid bacteria.</title>
        <authorList>
            <person name="Sombolestani A."/>
        </authorList>
    </citation>
    <scope>NUCLEOTIDE SEQUENCE [LARGE SCALE GENOMIC DNA]</scope>
    <source>
        <strain evidence="3 5">LMG 26838</strain>
    </source>
</reference>
<protein>
    <submittedName>
        <fullName evidence="3">SIMPL domain-containing protein</fullName>
    </submittedName>
</protein>
<dbReference type="InterPro" id="IPR007497">
    <property type="entry name" value="SIMPL/DUF541"/>
</dbReference>
<evidence type="ECO:0000313" key="2">
    <source>
        <dbReference type="EMBL" id="MBB3172218.1"/>
    </source>
</evidence>
<organism evidence="2 4">
    <name type="scientific">Endobacter medicaginis</name>
    <dbReference type="NCBI Taxonomy" id="1181271"/>
    <lineage>
        <taxon>Bacteria</taxon>
        <taxon>Pseudomonadati</taxon>
        <taxon>Pseudomonadota</taxon>
        <taxon>Alphaproteobacteria</taxon>
        <taxon>Acetobacterales</taxon>
        <taxon>Acetobacteraceae</taxon>
        <taxon>Endobacter</taxon>
    </lineage>
</organism>